<feature type="transmembrane region" description="Helical" evidence="1">
    <location>
        <begin position="158"/>
        <end position="177"/>
    </location>
</feature>
<proteinExistence type="predicted"/>
<evidence type="ECO:0000313" key="2">
    <source>
        <dbReference type="EMBL" id="RXF68516.1"/>
    </source>
</evidence>
<feature type="transmembrane region" description="Helical" evidence="1">
    <location>
        <begin position="63"/>
        <end position="81"/>
    </location>
</feature>
<keyword evidence="1" id="KW-0472">Membrane</keyword>
<keyword evidence="1" id="KW-1133">Transmembrane helix</keyword>
<dbReference type="Pfam" id="PF06532">
    <property type="entry name" value="NrsF"/>
    <property type="match status" value="1"/>
</dbReference>
<keyword evidence="3" id="KW-1185">Reference proteome</keyword>
<evidence type="ECO:0000313" key="3">
    <source>
        <dbReference type="Proteomes" id="UP000289708"/>
    </source>
</evidence>
<dbReference type="RefSeq" id="WP_128779165.1">
    <property type="nucleotide sequence ID" value="NZ_RYFI01000025.1"/>
</dbReference>
<dbReference type="AlphaFoldDB" id="A0A4Q0M747"/>
<evidence type="ECO:0000256" key="1">
    <source>
        <dbReference type="SAM" id="Phobius"/>
    </source>
</evidence>
<name>A0A4Q0M747_9HYPH</name>
<reference evidence="2 3" key="1">
    <citation type="submission" date="2018-12" db="EMBL/GenBank/DDBJ databases">
        <title>bacterium Hansschlegelia zhihuaiae S113.</title>
        <authorList>
            <person name="He J."/>
        </authorList>
    </citation>
    <scope>NUCLEOTIDE SEQUENCE [LARGE SCALE GENOMIC DNA]</scope>
    <source>
        <strain evidence="2 3">S 113</strain>
    </source>
</reference>
<dbReference type="EMBL" id="RYFI01000025">
    <property type="protein sequence ID" value="RXF68516.1"/>
    <property type="molecule type" value="Genomic_DNA"/>
</dbReference>
<gene>
    <name evidence="2" type="ORF">EK403_19680</name>
</gene>
<dbReference type="OrthoDB" id="9816468at2"/>
<comment type="caution">
    <text evidence="2">The sequence shown here is derived from an EMBL/GenBank/DDBJ whole genome shotgun (WGS) entry which is preliminary data.</text>
</comment>
<feature type="transmembrane region" description="Helical" evidence="1">
    <location>
        <begin position="125"/>
        <end position="146"/>
    </location>
</feature>
<organism evidence="2 3">
    <name type="scientific">Hansschlegelia zhihuaiae</name>
    <dbReference type="NCBI Taxonomy" id="405005"/>
    <lineage>
        <taxon>Bacteria</taxon>
        <taxon>Pseudomonadati</taxon>
        <taxon>Pseudomonadota</taxon>
        <taxon>Alphaproteobacteria</taxon>
        <taxon>Hyphomicrobiales</taxon>
        <taxon>Methylopilaceae</taxon>
        <taxon>Hansschlegelia</taxon>
    </lineage>
</organism>
<accession>A0A4Q0M747</accession>
<feature type="transmembrane region" description="Helical" evidence="1">
    <location>
        <begin position="189"/>
        <end position="210"/>
    </location>
</feature>
<feature type="transmembrane region" description="Helical" evidence="1">
    <location>
        <begin position="93"/>
        <end position="113"/>
    </location>
</feature>
<sequence>MKTGDLIEAIAADAGAEPKRPAPALMLALGGSAVAAGALFFAALGPRPDIAAALGTMRFPFKFVVTLAFGLAAVALALRLARPGAAIGPAAGFLFGAAALLAVAVGFELATIPSNAWEPRLVGRNATLCLASIPLLSAPPLTLILAALGRGAPDRPAALGAAAGLLAGAVGATFYAAHCVDDSPLFVAVWYTLAVGLVTIAGAAIGSRVLKW</sequence>
<dbReference type="InterPro" id="IPR009495">
    <property type="entry name" value="NrsF"/>
</dbReference>
<keyword evidence="1" id="KW-0812">Transmembrane</keyword>
<dbReference type="Proteomes" id="UP000289708">
    <property type="component" value="Unassembled WGS sequence"/>
</dbReference>
<protein>
    <submittedName>
        <fullName evidence="2">DUF1109 family protein</fullName>
    </submittedName>
</protein>
<feature type="transmembrane region" description="Helical" evidence="1">
    <location>
        <begin position="24"/>
        <end position="43"/>
    </location>
</feature>